<dbReference type="AlphaFoldDB" id="A0AAV4ELC8"/>
<protein>
    <submittedName>
        <fullName evidence="1">Uncharacterized protein</fullName>
    </submittedName>
</protein>
<evidence type="ECO:0000313" key="2">
    <source>
        <dbReference type="Proteomes" id="UP000762676"/>
    </source>
</evidence>
<reference evidence="1 2" key="1">
    <citation type="journal article" date="2021" name="Elife">
        <title>Chloroplast acquisition without the gene transfer in kleptoplastic sea slugs, Plakobranchus ocellatus.</title>
        <authorList>
            <person name="Maeda T."/>
            <person name="Takahashi S."/>
            <person name="Yoshida T."/>
            <person name="Shimamura S."/>
            <person name="Takaki Y."/>
            <person name="Nagai Y."/>
            <person name="Toyoda A."/>
            <person name="Suzuki Y."/>
            <person name="Arimoto A."/>
            <person name="Ishii H."/>
            <person name="Satoh N."/>
            <person name="Nishiyama T."/>
            <person name="Hasebe M."/>
            <person name="Maruyama T."/>
            <person name="Minagawa J."/>
            <person name="Obokata J."/>
            <person name="Shigenobu S."/>
        </authorList>
    </citation>
    <scope>NUCLEOTIDE SEQUENCE [LARGE SCALE GENOMIC DNA]</scope>
</reference>
<accession>A0AAV4ELC8</accession>
<organism evidence="1 2">
    <name type="scientific">Elysia marginata</name>
    <dbReference type="NCBI Taxonomy" id="1093978"/>
    <lineage>
        <taxon>Eukaryota</taxon>
        <taxon>Metazoa</taxon>
        <taxon>Spiralia</taxon>
        <taxon>Lophotrochozoa</taxon>
        <taxon>Mollusca</taxon>
        <taxon>Gastropoda</taxon>
        <taxon>Heterobranchia</taxon>
        <taxon>Euthyneura</taxon>
        <taxon>Panpulmonata</taxon>
        <taxon>Sacoglossa</taxon>
        <taxon>Placobranchoidea</taxon>
        <taxon>Plakobranchidae</taxon>
        <taxon>Elysia</taxon>
    </lineage>
</organism>
<sequence>MGHPIAFGLSFPMSVQSVKIRNVRLLVERACHHELTLVKLEKCVAPFADLEMPNRNFTEFPHYSSVKGTVFYAFEALRERPLANYYGLNAIRRAQ</sequence>
<gene>
    <name evidence="1" type="ORF">ElyMa_001855700</name>
</gene>
<dbReference type="EMBL" id="BMAT01003763">
    <property type="protein sequence ID" value="GFR61798.1"/>
    <property type="molecule type" value="Genomic_DNA"/>
</dbReference>
<evidence type="ECO:0000313" key="1">
    <source>
        <dbReference type="EMBL" id="GFR61798.1"/>
    </source>
</evidence>
<dbReference type="Proteomes" id="UP000762676">
    <property type="component" value="Unassembled WGS sequence"/>
</dbReference>
<keyword evidence="2" id="KW-1185">Reference proteome</keyword>
<proteinExistence type="predicted"/>
<name>A0AAV4ELC8_9GAST</name>
<comment type="caution">
    <text evidence="1">The sequence shown here is derived from an EMBL/GenBank/DDBJ whole genome shotgun (WGS) entry which is preliminary data.</text>
</comment>